<evidence type="ECO:0000313" key="3">
    <source>
        <dbReference type="EMBL" id="ASK67925.1"/>
    </source>
</evidence>
<evidence type="ECO:0000256" key="1">
    <source>
        <dbReference type="SAM" id="MobiDB-lite"/>
    </source>
</evidence>
<dbReference type="Gene3D" id="3.40.190.10">
    <property type="entry name" value="Periplasmic binding protein-like II"/>
    <property type="match status" value="2"/>
</dbReference>
<proteinExistence type="predicted"/>
<feature type="chain" id="PRO_5013098281" description="Solute-binding protein family 3/N-terminal domain-containing protein" evidence="2">
    <location>
        <begin position="34"/>
        <end position="282"/>
    </location>
</feature>
<dbReference type="AlphaFoldDB" id="A0A220UIJ8"/>
<protein>
    <recommendedName>
        <fullName evidence="5">Solute-binding protein family 3/N-terminal domain-containing protein</fullName>
    </recommendedName>
</protein>
<keyword evidence="4" id="KW-1185">Reference proteome</keyword>
<organism evidence="3 4">
    <name type="scientific">Shewanella bicestrii</name>
    <dbReference type="NCBI Taxonomy" id="2018305"/>
    <lineage>
        <taxon>Bacteria</taxon>
        <taxon>Pseudomonadati</taxon>
        <taxon>Pseudomonadota</taxon>
        <taxon>Gammaproteobacteria</taxon>
        <taxon>Alteromonadales</taxon>
        <taxon>Shewanellaceae</taxon>
        <taxon>Shewanella</taxon>
    </lineage>
</organism>
<keyword evidence="2" id="KW-0732">Signal</keyword>
<name>A0A220UIJ8_9GAMM</name>
<sequence length="282" mass="32305">MQAPCRPNGIKAFLLSICLGLLFNSLLCQTLSANPSPISPTPTTADMPVISMAFYEDPKDNLYFRLGELIYTEAFARLGYRFSYQVVPPMRASLMADSGKIDGEPARVFSYGLKFKNLIRIEEPVIETKLIAYGIHPDMQIQNWASLLNHPYRIEYYRGIFYIEQKLEGLVPQDRITTSSSPVNSFRRMLRDRIDIYIDTEAIGEQVLKYTEFQHSKIHPVGELDDLISFGYLHKRHKALAAKLSTTLKQMKQEGLFEQYRQQAHSELDPSLSPNERSESKD</sequence>
<reference evidence="3 4" key="1">
    <citation type="submission" date="2017-07" db="EMBL/GenBank/DDBJ databases">
        <title>Phenotypical and genomic characterization of a clinical isolate of Shewanella bicestrii sp. nov. producing an extended-spectrum beta-lactamase and a new oxacillinase variant.</title>
        <authorList>
            <person name="Jousset A.B."/>
            <person name="Bonnin R.A."/>
            <person name="Girlich D."/>
            <person name="Dabos L."/>
            <person name="Potron A."/>
            <person name="Dortet L."/>
            <person name="Glaser P."/>
            <person name="Naas T."/>
        </authorList>
    </citation>
    <scope>NUCLEOTIDE SEQUENCE [LARGE SCALE GENOMIC DNA]</scope>
    <source>
        <strain evidence="3 4">JAB-1</strain>
    </source>
</reference>
<dbReference type="Proteomes" id="UP000198367">
    <property type="component" value="Chromosome"/>
</dbReference>
<evidence type="ECO:0008006" key="5">
    <source>
        <dbReference type="Google" id="ProtNLM"/>
    </source>
</evidence>
<evidence type="ECO:0000313" key="4">
    <source>
        <dbReference type="Proteomes" id="UP000198367"/>
    </source>
</evidence>
<dbReference type="KEGG" id="sbj:CF168_03075"/>
<accession>A0A220UIJ8</accession>
<dbReference type="EMBL" id="CP022358">
    <property type="protein sequence ID" value="ASK67925.1"/>
    <property type="molecule type" value="Genomic_DNA"/>
</dbReference>
<gene>
    <name evidence="3" type="ORF">CF168_03075</name>
</gene>
<dbReference type="RefSeq" id="WP_089066937.1">
    <property type="nucleotide sequence ID" value="NZ_CP022358.1"/>
</dbReference>
<dbReference type="SUPFAM" id="SSF53850">
    <property type="entry name" value="Periplasmic binding protein-like II"/>
    <property type="match status" value="1"/>
</dbReference>
<evidence type="ECO:0000256" key="2">
    <source>
        <dbReference type="SAM" id="SignalP"/>
    </source>
</evidence>
<feature type="region of interest" description="Disordered" evidence="1">
    <location>
        <begin position="262"/>
        <end position="282"/>
    </location>
</feature>
<feature type="signal peptide" evidence="2">
    <location>
        <begin position="1"/>
        <end position="33"/>
    </location>
</feature>